<evidence type="ECO:0008006" key="3">
    <source>
        <dbReference type="Google" id="ProtNLM"/>
    </source>
</evidence>
<dbReference type="Proteomes" id="UP000265566">
    <property type="component" value="Chromosome 5"/>
</dbReference>
<dbReference type="Gramene" id="rna31091">
    <property type="protein sequence ID" value="RHN55822.1"/>
    <property type="gene ID" value="gene31091"/>
</dbReference>
<accession>A0A396HR66</accession>
<name>A0A396HR66_MEDTR</name>
<evidence type="ECO:0000256" key="1">
    <source>
        <dbReference type="SAM" id="SignalP"/>
    </source>
</evidence>
<proteinExistence type="predicted"/>
<dbReference type="AlphaFoldDB" id="A0A396HR66"/>
<evidence type="ECO:0000313" key="2">
    <source>
        <dbReference type="EMBL" id="RHN55822.1"/>
    </source>
</evidence>
<reference evidence="2" key="1">
    <citation type="journal article" date="2018" name="Nat. Plants">
        <title>Whole-genome landscape of Medicago truncatula symbiotic genes.</title>
        <authorList>
            <person name="Pecrix Y."/>
            <person name="Gamas P."/>
            <person name="Carrere S."/>
        </authorList>
    </citation>
    <scope>NUCLEOTIDE SEQUENCE</scope>
    <source>
        <tissue evidence="2">Leaves</tissue>
    </source>
</reference>
<comment type="caution">
    <text evidence="2">The sequence shown here is derived from an EMBL/GenBank/DDBJ whole genome shotgun (WGS) entry which is preliminary data.</text>
</comment>
<sequence>MAIFDIHIQILIFFFSSSFMVSSSSLASFEVAEKRIYDIEGHDLDGDGAPLPTPISLLKEPFVKMFLIFEKKNRFLQAANADLKWKFWISSFSFILDFH</sequence>
<gene>
    <name evidence="2" type="ORF">MtrunA17_Chr5g0422601</name>
</gene>
<protein>
    <recommendedName>
        <fullName evidence="3">Transmembrane protein</fullName>
    </recommendedName>
</protein>
<feature type="signal peptide" evidence="1">
    <location>
        <begin position="1"/>
        <end position="23"/>
    </location>
</feature>
<organism evidence="2">
    <name type="scientific">Medicago truncatula</name>
    <name type="common">Barrel medic</name>
    <name type="synonym">Medicago tribuloides</name>
    <dbReference type="NCBI Taxonomy" id="3880"/>
    <lineage>
        <taxon>Eukaryota</taxon>
        <taxon>Viridiplantae</taxon>
        <taxon>Streptophyta</taxon>
        <taxon>Embryophyta</taxon>
        <taxon>Tracheophyta</taxon>
        <taxon>Spermatophyta</taxon>
        <taxon>Magnoliopsida</taxon>
        <taxon>eudicotyledons</taxon>
        <taxon>Gunneridae</taxon>
        <taxon>Pentapetalae</taxon>
        <taxon>rosids</taxon>
        <taxon>fabids</taxon>
        <taxon>Fabales</taxon>
        <taxon>Fabaceae</taxon>
        <taxon>Papilionoideae</taxon>
        <taxon>50 kb inversion clade</taxon>
        <taxon>NPAAA clade</taxon>
        <taxon>Hologalegina</taxon>
        <taxon>IRL clade</taxon>
        <taxon>Trifolieae</taxon>
        <taxon>Medicago</taxon>
    </lineage>
</organism>
<keyword evidence="1" id="KW-0732">Signal</keyword>
<feature type="chain" id="PRO_5017202769" description="Transmembrane protein" evidence="1">
    <location>
        <begin position="24"/>
        <end position="99"/>
    </location>
</feature>
<dbReference type="EMBL" id="PSQE01000005">
    <property type="protein sequence ID" value="RHN55822.1"/>
    <property type="molecule type" value="Genomic_DNA"/>
</dbReference>